<organism evidence="2 3">
    <name type="scientific">Wenjunlia vitaminophila</name>
    <name type="common">Streptomyces vitaminophilus</name>
    <dbReference type="NCBI Taxonomy" id="76728"/>
    <lineage>
        <taxon>Bacteria</taxon>
        <taxon>Bacillati</taxon>
        <taxon>Actinomycetota</taxon>
        <taxon>Actinomycetes</taxon>
        <taxon>Kitasatosporales</taxon>
        <taxon>Streptomycetaceae</taxon>
        <taxon>Wenjunlia</taxon>
    </lineage>
</organism>
<dbReference type="eggNOG" id="ENOG502ZJ8X">
    <property type="taxonomic scope" value="Bacteria"/>
</dbReference>
<evidence type="ECO:0000256" key="1">
    <source>
        <dbReference type="SAM" id="SignalP"/>
    </source>
</evidence>
<keyword evidence="3" id="KW-1185">Reference proteome</keyword>
<evidence type="ECO:0000313" key="3">
    <source>
        <dbReference type="Proteomes" id="UP000050867"/>
    </source>
</evidence>
<gene>
    <name evidence="2" type="ORF">AQ490_15095</name>
</gene>
<dbReference type="OrthoDB" id="3638180at2"/>
<name>A0A0T6LWM1_WENVI</name>
<dbReference type="AlphaFoldDB" id="A0A0T6LWM1"/>
<protein>
    <submittedName>
        <fullName evidence="2">Uncharacterized protein</fullName>
    </submittedName>
</protein>
<sequence length="117" mass="12272">MKALAHVAAATGATLVVGLLAAAPASAAPTRPAARCPANLHASTTGGKAEWTVRCSSGRVQVRGWVRDTMPDGRCARIKAFLGHSGRRDAKACSYNTTTRFNWSGPGTEARVYLYVA</sequence>
<accession>A0A0T6LWM1</accession>
<keyword evidence="1" id="KW-0732">Signal</keyword>
<reference evidence="2 3" key="1">
    <citation type="submission" date="2015-10" db="EMBL/GenBank/DDBJ databases">
        <title>Draft genome sequence of pyrrolomycin-producing Streptomyces vitaminophilus.</title>
        <authorList>
            <person name="Graham D.E."/>
            <person name="Mahan K.M."/>
            <person name="Klingeman D.M."/>
            <person name="Hettich R.L."/>
            <person name="Parry R.J."/>
        </authorList>
    </citation>
    <scope>NUCLEOTIDE SEQUENCE [LARGE SCALE GENOMIC DNA]</scope>
    <source>
        <strain evidence="2 3">ATCC 31673</strain>
    </source>
</reference>
<proteinExistence type="predicted"/>
<dbReference type="EMBL" id="LLZU01000005">
    <property type="protein sequence ID" value="KRV50416.1"/>
    <property type="molecule type" value="Genomic_DNA"/>
</dbReference>
<comment type="caution">
    <text evidence="2">The sequence shown here is derived from an EMBL/GenBank/DDBJ whole genome shotgun (WGS) entry which is preliminary data.</text>
</comment>
<feature type="signal peptide" evidence="1">
    <location>
        <begin position="1"/>
        <end position="27"/>
    </location>
</feature>
<dbReference type="Proteomes" id="UP000050867">
    <property type="component" value="Unassembled WGS sequence"/>
</dbReference>
<dbReference type="RefSeq" id="WP_058032774.1">
    <property type="nucleotide sequence ID" value="NZ_LLZU01000005.1"/>
</dbReference>
<feature type="chain" id="PRO_5006670738" evidence="1">
    <location>
        <begin position="28"/>
        <end position="117"/>
    </location>
</feature>
<evidence type="ECO:0000313" key="2">
    <source>
        <dbReference type="EMBL" id="KRV50416.1"/>
    </source>
</evidence>